<dbReference type="SUPFAM" id="SSF51905">
    <property type="entry name" value="FAD/NAD(P)-binding domain"/>
    <property type="match status" value="1"/>
</dbReference>
<dbReference type="InterPro" id="IPR002937">
    <property type="entry name" value="Amino_oxidase"/>
</dbReference>
<dbReference type="Pfam" id="PF01593">
    <property type="entry name" value="Amino_oxidase"/>
    <property type="match status" value="1"/>
</dbReference>
<dbReference type="AlphaFoldDB" id="A0A6I6H1T6"/>
<proteinExistence type="predicted"/>
<protein>
    <submittedName>
        <fullName evidence="2">NAD(P)-binding protein</fullName>
    </submittedName>
</protein>
<dbReference type="EMBL" id="CP046622">
    <property type="protein sequence ID" value="QGW80840.1"/>
    <property type="molecule type" value="Genomic_DNA"/>
</dbReference>
<evidence type="ECO:0000313" key="2">
    <source>
        <dbReference type="EMBL" id="QGW80840.1"/>
    </source>
</evidence>
<dbReference type="InterPro" id="IPR050464">
    <property type="entry name" value="Zeta_carotene_desat/Oxidored"/>
</dbReference>
<dbReference type="PROSITE" id="PS51257">
    <property type="entry name" value="PROKAR_LIPOPROTEIN"/>
    <property type="match status" value="1"/>
</dbReference>
<sequence length="490" mass="52596">MDRFVDRSTLGDITADVVIAGGGIAGLSCAAWLAADCGLRVLVVEKDDHLGGRAASCLDTATGDAVDIGPHVLTSEHRNFLALLERVGTIGQVHWQPDPLITLLDGGRQLRMHAPRWPPPLHGLPNLRNALRCMSWRDLMSNMSIAWTAARLDEPGTLALDDLDAESYLRLHGVSGRSIDWFWRSSMLALLNAPLAECSAAAVMRVFRLMLGRSGYYFGFPKVALADLYAPGCRRAVEAAGGHVQTSCAARSLLATASGAFEGMLLEGGRIVRARAGVLALPPQALAAVTHDTAGATLNRFANGAWFKPCAYVSTMLWFDTKLTSECFWARVWAEGDLNTDFYDLSNIRPELPRTGSLIVANAIHADEAWTWGDARLVAQTRRELADFAPAAAGALLRHSRVHRIPMAVPCPAPGTERLRPAARTTVPGLWLAGDWTATGLPCSMESAARSGALAAEHVAAAFGIGLRRALPPPSTQWPIAALTHSGSRR</sequence>
<evidence type="ECO:0000313" key="3">
    <source>
        <dbReference type="Proteomes" id="UP000425817"/>
    </source>
</evidence>
<dbReference type="GO" id="GO:0016491">
    <property type="term" value="F:oxidoreductase activity"/>
    <property type="evidence" value="ECO:0007669"/>
    <property type="project" value="InterPro"/>
</dbReference>
<evidence type="ECO:0000259" key="1">
    <source>
        <dbReference type="Pfam" id="PF01593"/>
    </source>
</evidence>
<organism evidence="2 3">
    <name type="scientific">Variovorax paradoxus</name>
    <dbReference type="NCBI Taxonomy" id="34073"/>
    <lineage>
        <taxon>Bacteria</taxon>
        <taxon>Pseudomonadati</taxon>
        <taxon>Pseudomonadota</taxon>
        <taxon>Betaproteobacteria</taxon>
        <taxon>Burkholderiales</taxon>
        <taxon>Comamonadaceae</taxon>
        <taxon>Variovorax</taxon>
    </lineage>
</organism>
<gene>
    <name evidence="2" type="ORF">GOQ09_04230</name>
</gene>
<dbReference type="PANTHER" id="PTHR42923:SF47">
    <property type="entry name" value="BLR3003 PROTEIN"/>
    <property type="match status" value="1"/>
</dbReference>
<dbReference type="OrthoDB" id="7849608at2"/>
<dbReference type="Proteomes" id="UP000425817">
    <property type="component" value="Chromosome"/>
</dbReference>
<accession>A0A6I6H1T6</accession>
<dbReference type="PANTHER" id="PTHR42923">
    <property type="entry name" value="PROTOPORPHYRINOGEN OXIDASE"/>
    <property type="match status" value="1"/>
</dbReference>
<feature type="domain" description="Amine oxidase" evidence="1">
    <location>
        <begin position="24"/>
        <end position="459"/>
    </location>
</feature>
<dbReference type="InterPro" id="IPR036188">
    <property type="entry name" value="FAD/NAD-bd_sf"/>
</dbReference>
<reference evidence="2 3" key="1">
    <citation type="submission" date="2019-12" db="EMBL/GenBank/DDBJ databases">
        <title>Hybrid Genome Assemblies of two High G+C Isolates from Undergraduate Microbiology Courses.</title>
        <authorList>
            <person name="Ne Ville C.J."/>
            <person name="Enright D."/>
            <person name="Hernandez I."/>
            <person name="Dodsworth J."/>
            <person name="Orwin P.M."/>
        </authorList>
    </citation>
    <scope>NUCLEOTIDE SEQUENCE [LARGE SCALE GENOMIC DNA]</scope>
    <source>
        <strain evidence="2 3">CSUSB</strain>
    </source>
</reference>
<name>A0A6I6H1T6_VARPD</name>
<dbReference type="RefSeq" id="WP_157612028.1">
    <property type="nucleotide sequence ID" value="NZ_CP046622.1"/>
</dbReference>
<dbReference type="Gene3D" id="3.50.50.60">
    <property type="entry name" value="FAD/NAD(P)-binding domain"/>
    <property type="match status" value="1"/>
</dbReference>